<dbReference type="GO" id="GO:0044550">
    <property type="term" value="P:secondary metabolite biosynthetic process"/>
    <property type="evidence" value="ECO:0007669"/>
    <property type="project" value="TreeGrafter"/>
</dbReference>
<reference evidence="1 2" key="1">
    <citation type="submission" date="2019-04" db="EMBL/GenBank/DDBJ databases">
        <title>Friends and foes A comparative genomics studyof 23 Aspergillus species from section Flavi.</title>
        <authorList>
            <consortium name="DOE Joint Genome Institute"/>
            <person name="Kjaerbolling I."/>
            <person name="Vesth T."/>
            <person name="Frisvad J.C."/>
            <person name="Nybo J.L."/>
            <person name="Theobald S."/>
            <person name="Kildgaard S."/>
            <person name="Isbrandt T."/>
            <person name="Kuo A."/>
            <person name="Sato A."/>
            <person name="Lyhne E.K."/>
            <person name="Kogle M.E."/>
            <person name="Wiebenga A."/>
            <person name="Kun R.S."/>
            <person name="Lubbers R.J."/>
            <person name="Makela M.R."/>
            <person name="Barry K."/>
            <person name="Chovatia M."/>
            <person name="Clum A."/>
            <person name="Daum C."/>
            <person name="Haridas S."/>
            <person name="He G."/>
            <person name="LaButti K."/>
            <person name="Lipzen A."/>
            <person name="Mondo S."/>
            <person name="Riley R."/>
            <person name="Salamov A."/>
            <person name="Simmons B.A."/>
            <person name="Magnuson J.K."/>
            <person name="Henrissat B."/>
            <person name="Mortensen U.H."/>
            <person name="Larsen T.O."/>
            <person name="Devries R.P."/>
            <person name="Grigoriev I.V."/>
            <person name="Machida M."/>
            <person name="Baker S.E."/>
            <person name="Andersen M.R."/>
        </authorList>
    </citation>
    <scope>NUCLEOTIDE SEQUENCE [LARGE SCALE GENOMIC DNA]</scope>
    <source>
        <strain evidence="1 2">IBT 29228</strain>
    </source>
</reference>
<dbReference type="InterPro" id="IPR045851">
    <property type="entry name" value="AMP-bd_C_sf"/>
</dbReference>
<evidence type="ECO:0000313" key="1">
    <source>
        <dbReference type="EMBL" id="KAE8382319.1"/>
    </source>
</evidence>
<dbReference type="GO" id="GO:0043041">
    <property type="term" value="P:amino acid activation for nonribosomal peptide biosynthetic process"/>
    <property type="evidence" value="ECO:0007669"/>
    <property type="project" value="TreeGrafter"/>
</dbReference>
<protein>
    <recommendedName>
        <fullName evidence="3">Carrier domain-containing protein</fullName>
    </recommendedName>
</protein>
<dbReference type="Gene3D" id="1.10.1200.10">
    <property type="entry name" value="ACP-like"/>
    <property type="match status" value="1"/>
</dbReference>
<organism evidence="1 2">
    <name type="scientific">Aspergillus bertholletiae</name>
    <dbReference type="NCBI Taxonomy" id="1226010"/>
    <lineage>
        <taxon>Eukaryota</taxon>
        <taxon>Fungi</taxon>
        <taxon>Dikarya</taxon>
        <taxon>Ascomycota</taxon>
        <taxon>Pezizomycotina</taxon>
        <taxon>Eurotiomycetes</taxon>
        <taxon>Eurotiomycetidae</taxon>
        <taxon>Eurotiales</taxon>
        <taxon>Aspergillaceae</taxon>
        <taxon>Aspergillus</taxon>
        <taxon>Aspergillus subgen. Circumdati</taxon>
    </lineage>
</organism>
<dbReference type="PANTHER" id="PTHR45527:SF1">
    <property type="entry name" value="FATTY ACID SYNTHASE"/>
    <property type="match status" value="1"/>
</dbReference>
<evidence type="ECO:0008006" key="3">
    <source>
        <dbReference type="Google" id="ProtNLM"/>
    </source>
</evidence>
<dbReference type="EMBL" id="ML736163">
    <property type="protein sequence ID" value="KAE8382319.1"/>
    <property type="molecule type" value="Genomic_DNA"/>
</dbReference>
<name>A0A5N7BKK8_9EURO</name>
<accession>A0A5N7BKK8</accession>
<keyword evidence="2" id="KW-1185">Reference proteome</keyword>
<dbReference type="AlphaFoldDB" id="A0A5N7BKK8"/>
<dbReference type="PANTHER" id="PTHR45527">
    <property type="entry name" value="NONRIBOSOMAL PEPTIDE SYNTHETASE"/>
    <property type="match status" value="1"/>
</dbReference>
<evidence type="ECO:0000313" key="2">
    <source>
        <dbReference type="Proteomes" id="UP000326198"/>
    </source>
</evidence>
<dbReference type="GO" id="GO:0031177">
    <property type="term" value="F:phosphopantetheine binding"/>
    <property type="evidence" value="ECO:0007669"/>
    <property type="project" value="TreeGrafter"/>
</dbReference>
<dbReference type="GO" id="GO:0005737">
    <property type="term" value="C:cytoplasm"/>
    <property type="evidence" value="ECO:0007669"/>
    <property type="project" value="TreeGrafter"/>
</dbReference>
<gene>
    <name evidence="1" type="ORF">BDV26DRAFT_288605</name>
</gene>
<dbReference type="OrthoDB" id="329835at2759"/>
<sequence>MHVELEDIESVIVRQAEGIIEQAVVSVRGDPEFFIAHVVFSRDREHLDRDSFLRDLLSKLSLLRYMCPALINVLEETPLNAHFKTDRYAIAQLELLPISKTMDAAQSQLLTDSQKALKEVWDEVLPMELATMINPHPNLTFFETGGNSLLWIKPQDLVRRRFTAVVSLAELSSKYLAAHGRTYRERT</sequence>
<dbReference type="SUPFAM" id="SSF47336">
    <property type="entry name" value="ACP-like"/>
    <property type="match status" value="1"/>
</dbReference>
<dbReference type="InterPro" id="IPR036736">
    <property type="entry name" value="ACP-like_sf"/>
</dbReference>
<dbReference type="Gene3D" id="3.30.300.30">
    <property type="match status" value="1"/>
</dbReference>
<dbReference type="SUPFAM" id="SSF56801">
    <property type="entry name" value="Acetyl-CoA synthetase-like"/>
    <property type="match status" value="1"/>
</dbReference>
<dbReference type="Proteomes" id="UP000326198">
    <property type="component" value="Unassembled WGS sequence"/>
</dbReference>
<proteinExistence type="predicted"/>